<dbReference type="EMBL" id="JBHFFA010000007">
    <property type="protein sequence ID" value="KAL2613603.1"/>
    <property type="molecule type" value="Genomic_DNA"/>
</dbReference>
<feature type="compositionally biased region" description="Basic and acidic residues" evidence="1">
    <location>
        <begin position="25"/>
        <end position="53"/>
    </location>
</feature>
<evidence type="ECO:0000313" key="3">
    <source>
        <dbReference type="Proteomes" id="UP001605036"/>
    </source>
</evidence>
<feature type="region of interest" description="Disordered" evidence="1">
    <location>
        <begin position="1"/>
        <end position="82"/>
    </location>
</feature>
<dbReference type="Proteomes" id="UP001605036">
    <property type="component" value="Unassembled WGS sequence"/>
</dbReference>
<protein>
    <submittedName>
        <fullName evidence="2">Uncharacterized protein</fullName>
    </submittedName>
</protein>
<proteinExistence type="predicted"/>
<feature type="compositionally biased region" description="Basic residues" evidence="1">
    <location>
        <begin position="1"/>
        <end position="14"/>
    </location>
</feature>
<comment type="caution">
    <text evidence="2">The sequence shown here is derived from an EMBL/GenBank/DDBJ whole genome shotgun (WGS) entry which is preliminary data.</text>
</comment>
<accession>A0ABD1Y1I1</accession>
<evidence type="ECO:0000313" key="2">
    <source>
        <dbReference type="EMBL" id="KAL2613603.1"/>
    </source>
</evidence>
<keyword evidence="3" id="KW-1185">Reference proteome</keyword>
<reference evidence="2 3" key="1">
    <citation type="submission" date="2024-09" db="EMBL/GenBank/DDBJ databases">
        <title>Chromosome-scale assembly of Riccia fluitans.</title>
        <authorList>
            <person name="Paukszto L."/>
            <person name="Sawicki J."/>
            <person name="Karawczyk K."/>
            <person name="Piernik-Szablinska J."/>
            <person name="Szczecinska M."/>
            <person name="Mazdziarz M."/>
        </authorList>
    </citation>
    <scope>NUCLEOTIDE SEQUENCE [LARGE SCALE GENOMIC DNA]</scope>
    <source>
        <strain evidence="2">Rf_01</strain>
        <tissue evidence="2">Aerial parts of the thallus</tissue>
    </source>
</reference>
<sequence length="116" mass="12973">MAQSRRRPRSRKSGKAQARVQQGRGEVKPSEGKTSRDGTWKPRQEPSGRRYESEVDNGMGRTIKINPRHTSEQASSNGITKERIISEPLRACDARIMKTPATSVCEAREHATGENQ</sequence>
<gene>
    <name evidence="2" type="ORF">R1flu_025295</name>
</gene>
<organism evidence="2 3">
    <name type="scientific">Riccia fluitans</name>
    <dbReference type="NCBI Taxonomy" id="41844"/>
    <lineage>
        <taxon>Eukaryota</taxon>
        <taxon>Viridiplantae</taxon>
        <taxon>Streptophyta</taxon>
        <taxon>Embryophyta</taxon>
        <taxon>Marchantiophyta</taxon>
        <taxon>Marchantiopsida</taxon>
        <taxon>Marchantiidae</taxon>
        <taxon>Marchantiales</taxon>
        <taxon>Ricciaceae</taxon>
        <taxon>Riccia</taxon>
    </lineage>
</organism>
<dbReference type="AlphaFoldDB" id="A0ABD1Y1I1"/>
<evidence type="ECO:0000256" key="1">
    <source>
        <dbReference type="SAM" id="MobiDB-lite"/>
    </source>
</evidence>
<name>A0ABD1Y1I1_9MARC</name>